<dbReference type="RefSeq" id="WP_188741484.1">
    <property type="nucleotide sequence ID" value="NZ_BAABFW010000007.1"/>
</dbReference>
<sequence length="60" mass="6448">MPASNPASVRVLERVDLTLAWRGTSSEAPVGPDDSTHLERLFFADRPLDAETLDAVIALG</sequence>
<proteinExistence type="predicted"/>
<gene>
    <name evidence="1" type="ORF">GCM10011372_01030</name>
</gene>
<keyword evidence="2" id="KW-1185">Reference proteome</keyword>
<reference evidence="1" key="1">
    <citation type="journal article" date="2014" name="Int. J. Syst. Evol. Microbiol.">
        <title>Complete genome sequence of Corynebacterium casei LMG S-19264T (=DSM 44701T), isolated from a smear-ripened cheese.</title>
        <authorList>
            <consortium name="US DOE Joint Genome Institute (JGI-PGF)"/>
            <person name="Walter F."/>
            <person name="Albersmeier A."/>
            <person name="Kalinowski J."/>
            <person name="Ruckert C."/>
        </authorList>
    </citation>
    <scope>NUCLEOTIDE SEQUENCE</scope>
    <source>
        <strain evidence="1">CGMCC 1.8984</strain>
    </source>
</reference>
<organism evidence="1 2">
    <name type="scientific">Agromyces bauzanensis</name>
    <dbReference type="NCBI Taxonomy" id="1308924"/>
    <lineage>
        <taxon>Bacteria</taxon>
        <taxon>Bacillati</taxon>
        <taxon>Actinomycetota</taxon>
        <taxon>Actinomycetes</taxon>
        <taxon>Micrococcales</taxon>
        <taxon>Microbacteriaceae</taxon>
        <taxon>Agromyces</taxon>
    </lineage>
</organism>
<dbReference type="Proteomes" id="UP000636956">
    <property type="component" value="Unassembled WGS sequence"/>
</dbReference>
<dbReference type="EMBL" id="BMMD01000001">
    <property type="protein sequence ID" value="GGJ67040.1"/>
    <property type="molecule type" value="Genomic_DNA"/>
</dbReference>
<protein>
    <submittedName>
        <fullName evidence="1">Uncharacterized protein</fullName>
    </submittedName>
</protein>
<evidence type="ECO:0000313" key="1">
    <source>
        <dbReference type="EMBL" id="GGJ67040.1"/>
    </source>
</evidence>
<dbReference type="AlphaFoldDB" id="A0A917UM19"/>
<accession>A0A917UM19</accession>
<comment type="caution">
    <text evidence="1">The sequence shown here is derived from an EMBL/GenBank/DDBJ whole genome shotgun (WGS) entry which is preliminary data.</text>
</comment>
<evidence type="ECO:0000313" key="2">
    <source>
        <dbReference type="Proteomes" id="UP000636956"/>
    </source>
</evidence>
<name>A0A917UM19_9MICO</name>
<reference evidence="1" key="2">
    <citation type="submission" date="2020-09" db="EMBL/GenBank/DDBJ databases">
        <authorList>
            <person name="Sun Q."/>
            <person name="Zhou Y."/>
        </authorList>
    </citation>
    <scope>NUCLEOTIDE SEQUENCE</scope>
    <source>
        <strain evidence="1">CGMCC 1.8984</strain>
    </source>
</reference>